<organism evidence="4 5">
    <name type="scientific">Rapidithrix thailandica</name>
    <dbReference type="NCBI Taxonomy" id="413964"/>
    <lineage>
        <taxon>Bacteria</taxon>
        <taxon>Pseudomonadati</taxon>
        <taxon>Bacteroidota</taxon>
        <taxon>Cytophagia</taxon>
        <taxon>Cytophagales</taxon>
        <taxon>Flammeovirgaceae</taxon>
        <taxon>Rapidithrix</taxon>
    </lineage>
</organism>
<feature type="modified residue" description="4-aspartylphosphate" evidence="1">
    <location>
        <position position="55"/>
    </location>
</feature>
<dbReference type="Gene3D" id="3.40.50.2300">
    <property type="match status" value="1"/>
</dbReference>
<accession>A0AAW9SGC6</accession>
<dbReference type="SMART" id="SM00850">
    <property type="entry name" value="LytTR"/>
    <property type="match status" value="1"/>
</dbReference>
<feature type="domain" description="HTH LytTR-type" evidence="3">
    <location>
        <begin position="132"/>
        <end position="230"/>
    </location>
</feature>
<evidence type="ECO:0000259" key="2">
    <source>
        <dbReference type="PROSITE" id="PS50110"/>
    </source>
</evidence>
<dbReference type="AlphaFoldDB" id="A0AAW9SGC6"/>
<sequence>MKINYLIIDDEPIAHTLIEKYCKELPFMHLMGNCYHALEAIPLLKTQPIDLVFLDIKMPRVTGFDFLKSLSQPPHVIVVSAHKEYALEGYEYNITDYLLKPFSFERFLKSVQKVVDALSDSEIPVNQPDRSIFIKDEKKHHRVGLHEIVYIEAKGNYCLVVLSSSNIITPMKISDFERLLPAEEFFRVHRSFIVSKHFVSLVKASEIHLGEKVIPVGRVYKPNIERILIN</sequence>
<dbReference type="Pfam" id="PF00072">
    <property type="entry name" value="Response_reg"/>
    <property type="match status" value="1"/>
</dbReference>
<comment type="caution">
    <text evidence="4">The sequence shown here is derived from an EMBL/GenBank/DDBJ whole genome shotgun (WGS) entry which is preliminary data.</text>
</comment>
<reference evidence="4 5" key="1">
    <citation type="submission" date="2024-04" db="EMBL/GenBank/DDBJ databases">
        <title>Novel genus in family Flammeovirgaceae.</title>
        <authorList>
            <person name="Nguyen T.H."/>
            <person name="Vuong T.Q."/>
            <person name="Le H."/>
            <person name="Kim S.-G."/>
        </authorList>
    </citation>
    <scope>NUCLEOTIDE SEQUENCE [LARGE SCALE GENOMIC DNA]</scope>
    <source>
        <strain evidence="4 5">JCM 23209</strain>
    </source>
</reference>
<feature type="domain" description="Response regulatory" evidence="2">
    <location>
        <begin position="4"/>
        <end position="115"/>
    </location>
</feature>
<dbReference type="PANTHER" id="PTHR37299:SF1">
    <property type="entry name" value="STAGE 0 SPORULATION PROTEIN A HOMOLOG"/>
    <property type="match status" value="1"/>
</dbReference>
<dbReference type="GO" id="GO:0003677">
    <property type="term" value="F:DNA binding"/>
    <property type="evidence" value="ECO:0007669"/>
    <property type="project" value="UniProtKB-KW"/>
</dbReference>
<dbReference type="Gene3D" id="2.40.50.1020">
    <property type="entry name" value="LytTr DNA-binding domain"/>
    <property type="match status" value="1"/>
</dbReference>
<proteinExistence type="predicted"/>
<keyword evidence="5" id="KW-1185">Reference proteome</keyword>
<dbReference type="InterPro" id="IPR011006">
    <property type="entry name" value="CheY-like_superfamily"/>
</dbReference>
<dbReference type="EMBL" id="JBDKWZ010000024">
    <property type="protein sequence ID" value="MEN7551640.1"/>
    <property type="molecule type" value="Genomic_DNA"/>
</dbReference>
<protein>
    <submittedName>
        <fullName evidence="4">LytTR family DNA-binding domain-containing protein</fullName>
    </submittedName>
</protein>
<dbReference type="SUPFAM" id="SSF52172">
    <property type="entry name" value="CheY-like"/>
    <property type="match status" value="1"/>
</dbReference>
<evidence type="ECO:0000256" key="1">
    <source>
        <dbReference type="PROSITE-ProRule" id="PRU00169"/>
    </source>
</evidence>
<dbReference type="RefSeq" id="WP_346824420.1">
    <property type="nucleotide sequence ID" value="NZ_JBDKWZ010000024.1"/>
</dbReference>
<dbReference type="PROSITE" id="PS50110">
    <property type="entry name" value="RESPONSE_REGULATORY"/>
    <property type="match status" value="1"/>
</dbReference>
<dbReference type="Proteomes" id="UP001403385">
    <property type="component" value="Unassembled WGS sequence"/>
</dbReference>
<gene>
    <name evidence="4" type="ORF">AAG747_27240</name>
</gene>
<name>A0AAW9SGC6_9BACT</name>
<dbReference type="GO" id="GO:0000156">
    <property type="term" value="F:phosphorelay response regulator activity"/>
    <property type="evidence" value="ECO:0007669"/>
    <property type="project" value="InterPro"/>
</dbReference>
<dbReference type="Pfam" id="PF04397">
    <property type="entry name" value="LytTR"/>
    <property type="match status" value="1"/>
</dbReference>
<evidence type="ECO:0000313" key="5">
    <source>
        <dbReference type="Proteomes" id="UP001403385"/>
    </source>
</evidence>
<keyword evidence="1" id="KW-0597">Phosphoprotein</keyword>
<dbReference type="InterPro" id="IPR046947">
    <property type="entry name" value="LytR-like"/>
</dbReference>
<dbReference type="InterPro" id="IPR001789">
    <property type="entry name" value="Sig_transdc_resp-reg_receiver"/>
</dbReference>
<dbReference type="InterPro" id="IPR007492">
    <property type="entry name" value="LytTR_DNA-bd_dom"/>
</dbReference>
<dbReference type="PANTHER" id="PTHR37299">
    <property type="entry name" value="TRANSCRIPTIONAL REGULATOR-RELATED"/>
    <property type="match status" value="1"/>
</dbReference>
<dbReference type="SMART" id="SM00448">
    <property type="entry name" value="REC"/>
    <property type="match status" value="1"/>
</dbReference>
<evidence type="ECO:0000313" key="4">
    <source>
        <dbReference type="EMBL" id="MEN7551640.1"/>
    </source>
</evidence>
<dbReference type="PROSITE" id="PS50930">
    <property type="entry name" value="HTH_LYTTR"/>
    <property type="match status" value="1"/>
</dbReference>
<evidence type="ECO:0000259" key="3">
    <source>
        <dbReference type="PROSITE" id="PS50930"/>
    </source>
</evidence>
<keyword evidence="4" id="KW-0238">DNA-binding</keyword>